<evidence type="ECO:0000259" key="2">
    <source>
        <dbReference type="PROSITE" id="PS50112"/>
    </source>
</evidence>
<accession>A0A0C2VY89</accession>
<dbReference type="Pfam" id="PF00990">
    <property type="entry name" value="GGDEF"/>
    <property type="match status" value="1"/>
</dbReference>
<feature type="domain" description="GGDEF" evidence="3">
    <location>
        <begin position="230"/>
        <end position="366"/>
    </location>
</feature>
<dbReference type="Gene3D" id="3.30.70.270">
    <property type="match status" value="1"/>
</dbReference>
<keyword evidence="1" id="KW-0472">Membrane</keyword>
<dbReference type="InterPro" id="IPR035965">
    <property type="entry name" value="PAS-like_dom_sf"/>
</dbReference>
<keyword evidence="1" id="KW-0812">Transmembrane</keyword>
<evidence type="ECO:0008006" key="6">
    <source>
        <dbReference type="Google" id="ProtNLM"/>
    </source>
</evidence>
<dbReference type="SUPFAM" id="SSF55073">
    <property type="entry name" value="Nucleotide cyclase"/>
    <property type="match status" value="1"/>
</dbReference>
<dbReference type="SUPFAM" id="SSF55785">
    <property type="entry name" value="PYP-like sensor domain (PAS domain)"/>
    <property type="match status" value="1"/>
</dbReference>
<reference evidence="4 5" key="1">
    <citation type="submission" date="2015-01" db="EMBL/GenBank/DDBJ databases">
        <title>Genome sequencing of Jeotgalibacillus soli.</title>
        <authorList>
            <person name="Goh K.M."/>
            <person name="Chan K.-G."/>
            <person name="Yaakop A.S."/>
            <person name="Ee R."/>
            <person name="Gan H.M."/>
            <person name="Chan C.S."/>
        </authorList>
    </citation>
    <scope>NUCLEOTIDE SEQUENCE [LARGE SCALE GENOMIC DNA]</scope>
    <source>
        <strain evidence="4 5">P9</strain>
    </source>
</reference>
<dbReference type="PANTHER" id="PTHR44757">
    <property type="entry name" value="DIGUANYLATE CYCLASE DGCP"/>
    <property type="match status" value="1"/>
</dbReference>
<dbReference type="PROSITE" id="PS50112">
    <property type="entry name" value="PAS"/>
    <property type="match status" value="1"/>
</dbReference>
<dbReference type="EMBL" id="JXRP01000009">
    <property type="protein sequence ID" value="KIL49386.1"/>
    <property type="molecule type" value="Genomic_DNA"/>
</dbReference>
<dbReference type="CDD" id="cd00130">
    <property type="entry name" value="PAS"/>
    <property type="match status" value="1"/>
</dbReference>
<gene>
    <name evidence="4" type="ORF">KP78_08540</name>
</gene>
<dbReference type="SMART" id="SM00091">
    <property type="entry name" value="PAS"/>
    <property type="match status" value="1"/>
</dbReference>
<comment type="caution">
    <text evidence="4">The sequence shown here is derived from an EMBL/GenBank/DDBJ whole genome shotgun (WGS) entry which is preliminary data.</text>
</comment>
<evidence type="ECO:0000313" key="5">
    <source>
        <dbReference type="Proteomes" id="UP000031938"/>
    </source>
</evidence>
<sequence>MFTYTFFKNTRRIIYIVLAIAFILDAKDESILRLNLVPEGIDEVYNNGLLLFLGLLIFMIFVIERIMERIVKANEASYLHLLDFSPDPIWVHQNKEIIFINGSGVKVLGAAHREELIGRNIMDLLSPADHNHAKNNINKAMLTNDALFTAECQMISLTGEQLTVELRFKQIYFKGKKAIMTIVRDITQRNELEQIMYQMAYQDELTSLPNRRAFINDLDSVMISANKKNSMFAILFIDMDRFKTINDTLGHKAGDLLLQLFTKRLREFANSAEYDFNTYRLSGDEFTILIPNVKKDEDVLHTAGRIFEHFKKPVEIENRDIYISLSIGISIYPVHGLNIDTLLKRADMAMYSAKNQGNNAIIYNDLMEERL</sequence>
<dbReference type="AlphaFoldDB" id="A0A0C2VY89"/>
<dbReference type="NCBIfam" id="TIGR00229">
    <property type="entry name" value="sensory_box"/>
    <property type="match status" value="1"/>
</dbReference>
<dbReference type="InterPro" id="IPR043128">
    <property type="entry name" value="Rev_trsase/Diguanyl_cyclase"/>
</dbReference>
<feature type="domain" description="PAS" evidence="2">
    <location>
        <begin position="74"/>
        <end position="144"/>
    </location>
</feature>
<dbReference type="InterPro" id="IPR029787">
    <property type="entry name" value="Nucleotide_cyclase"/>
</dbReference>
<evidence type="ECO:0000313" key="4">
    <source>
        <dbReference type="EMBL" id="KIL49386.1"/>
    </source>
</evidence>
<feature type="transmembrane region" description="Helical" evidence="1">
    <location>
        <begin position="44"/>
        <end position="63"/>
    </location>
</feature>
<dbReference type="RefSeq" id="WP_052474543.1">
    <property type="nucleotide sequence ID" value="NZ_JXRP01000009.1"/>
</dbReference>
<dbReference type="PANTHER" id="PTHR44757:SF2">
    <property type="entry name" value="BIOFILM ARCHITECTURE MAINTENANCE PROTEIN MBAA"/>
    <property type="match status" value="1"/>
</dbReference>
<dbReference type="PATRIC" id="fig|889306.3.peg.857"/>
<dbReference type="SMART" id="SM00267">
    <property type="entry name" value="GGDEF"/>
    <property type="match status" value="1"/>
</dbReference>
<dbReference type="Pfam" id="PF13426">
    <property type="entry name" value="PAS_9"/>
    <property type="match status" value="1"/>
</dbReference>
<keyword evidence="5" id="KW-1185">Reference proteome</keyword>
<organism evidence="4 5">
    <name type="scientific">Jeotgalibacillus soli</name>
    <dbReference type="NCBI Taxonomy" id="889306"/>
    <lineage>
        <taxon>Bacteria</taxon>
        <taxon>Bacillati</taxon>
        <taxon>Bacillota</taxon>
        <taxon>Bacilli</taxon>
        <taxon>Bacillales</taxon>
        <taxon>Caryophanaceae</taxon>
        <taxon>Jeotgalibacillus</taxon>
    </lineage>
</organism>
<dbReference type="InterPro" id="IPR000014">
    <property type="entry name" value="PAS"/>
</dbReference>
<dbReference type="CDD" id="cd01949">
    <property type="entry name" value="GGDEF"/>
    <property type="match status" value="1"/>
</dbReference>
<proteinExistence type="predicted"/>
<keyword evidence="1" id="KW-1133">Transmembrane helix</keyword>
<dbReference type="PROSITE" id="PS50887">
    <property type="entry name" value="GGDEF"/>
    <property type="match status" value="1"/>
</dbReference>
<protein>
    <recommendedName>
        <fullName evidence="6">Diguanylate cyclase</fullName>
    </recommendedName>
</protein>
<evidence type="ECO:0000256" key="1">
    <source>
        <dbReference type="SAM" id="Phobius"/>
    </source>
</evidence>
<dbReference type="Gene3D" id="3.30.450.20">
    <property type="entry name" value="PAS domain"/>
    <property type="match status" value="1"/>
</dbReference>
<dbReference type="Proteomes" id="UP000031938">
    <property type="component" value="Unassembled WGS sequence"/>
</dbReference>
<name>A0A0C2VY89_9BACL</name>
<dbReference type="InterPro" id="IPR000160">
    <property type="entry name" value="GGDEF_dom"/>
</dbReference>
<dbReference type="InterPro" id="IPR052155">
    <property type="entry name" value="Biofilm_reg_signaling"/>
</dbReference>
<dbReference type="NCBIfam" id="TIGR00254">
    <property type="entry name" value="GGDEF"/>
    <property type="match status" value="1"/>
</dbReference>
<evidence type="ECO:0000259" key="3">
    <source>
        <dbReference type="PROSITE" id="PS50887"/>
    </source>
</evidence>
<dbReference type="STRING" id="889306.KP78_08540"/>